<organism evidence="1 2">
    <name type="scientific">Sedimentibacter hydroxybenzoicus DSM 7310</name>
    <dbReference type="NCBI Taxonomy" id="1123245"/>
    <lineage>
        <taxon>Bacteria</taxon>
        <taxon>Bacillati</taxon>
        <taxon>Bacillota</taxon>
        <taxon>Tissierellia</taxon>
        <taxon>Sedimentibacter</taxon>
    </lineage>
</organism>
<dbReference type="Proteomes" id="UP000611629">
    <property type="component" value="Unassembled WGS sequence"/>
</dbReference>
<dbReference type="SUPFAM" id="SSF54913">
    <property type="entry name" value="GlnB-like"/>
    <property type="match status" value="1"/>
</dbReference>
<evidence type="ECO:0000313" key="1">
    <source>
        <dbReference type="EMBL" id="NYB75428.1"/>
    </source>
</evidence>
<sequence length="117" mass="12962">MVDIKDEYQEFDLIITIVNRGFDDVVMDAARSAGATGGTVLNARGAGVHEAEKFFGISIQPEKDLILILAKREDKKQIMHAIRNEVGLNKEGRGLSFSMPVEDVCGIVHMNLDFKNK</sequence>
<dbReference type="InterPro" id="IPR002187">
    <property type="entry name" value="N-reg_PII"/>
</dbReference>
<reference evidence="1" key="1">
    <citation type="submission" date="2020-07" db="EMBL/GenBank/DDBJ databases">
        <title>Genomic analysis of a strain of Sedimentibacter Hydroxybenzoicus DSM7310.</title>
        <authorList>
            <person name="Ma S."/>
        </authorList>
    </citation>
    <scope>NUCLEOTIDE SEQUENCE</scope>
    <source>
        <strain evidence="1">DSM 7310</strain>
    </source>
</reference>
<dbReference type="EMBL" id="JACBNQ010000021">
    <property type="protein sequence ID" value="NYB75428.1"/>
    <property type="molecule type" value="Genomic_DNA"/>
</dbReference>
<dbReference type="RefSeq" id="WP_179239133.1">
    <property type="nucleotide sequence ID" value="NZ_JACBNQ010000021.1"/>
</dbReference>
<dbReference type="GO" id="GO:0006808">
    <property type="term" value="P:regulation of nitrogen utilization"/>
    <property type="evidence" value="ECO:0007669"/>
    <property type="project" value="InterPro"/>
</dbReference>
<dbReference type="PROSITE" id="PS51343">
    <property type="entry name" value="PII_GLNB_DOM"/>
    <property type="match status" value="1"/>
</dbReference>
<dbReference type="Pfam" id="PF00543">
    <property type="entry name" value="P-II"/>
    <property type="match status" value="1"/>
</dbReference>
<dbReference type="InterPro" id="IPR015867">
    <property type="entry name" value="N-reg_PII/ATP_PRibTrfase_C"/>
</dbReference>
<name>A0A974GXD3_SEDHY</name>
<comment type="caution">
    <text evidence="1">The sequence shown here is derived from an EMBL/GenBank/DDBJ whole genome shotgun (WGS) entry which is preliminary data.</text>
</comment>
<dbReference type="GO" id="GO:0030234">
    <property type="term" value="F:enzyme regulator activity"/>
    <property type="evidence" value="ECO:0007669"/>
    <property type="project" value="InterPro"/>
</dbReference>
<dbReference type="AlphaFoldDB" id="A0A974GXD3"/>
<proteinExistence type="predicted"/>
<dbReference type="SMART" id="SM00938">
    <property type="entry name" value="P-II"/>
    <property type="match status" value="1"/>
</dbReference>
<accession>A0A974GXD3</accession>
<evidence type="ECO:0000313" key="2">
    <source>
        <dbReference type="Proteomes" id="UP000611629"/>
    </source>
</evidence>
<keyword evidence="2" id="KW-1185">Reference proteome</keyword>
<gene>
    <name evidence="1" type="ORF">HZF24_14865</name>
</gene>
<protein>
    <submittedName>
        <fullName evidence="1">P-II family nitrogen regulator</fullName>
    </submittedName>
</protein>
<dbReference type="InterPro" id="IPR011322">
    <property type="entry name" value="N-reg_PII-like_a/b"/>
</dbReference>
<dbReference type="Gene3D" id="3.30.70.120">
    <property type="match status" value="1"/>
</dbReference>